<comment type="similarity">
    <text evidence="1">Belongs to the Pup ligase/Pup deamidase family. Pup deamidase subfamily.</text>
</comment>
<sequence>MGTETEYGITCPSDPSLSPIVTSTHTVVAYAAMHTGARARWDYEDEHPLKDARGFDLKRYHTAPVVDANAIGVANVVTSNGARFYVDHAHPEYSSPEVSNAWDAMVYDAAGDVVLNTAAANITGLYEQGVSVLKDKEPCPPLKFYKNNVDGKGASYGSHENYQYSRHTDFPTLAQALIPFFVTRQVLVGAGRVGLGAEGEREGFQISQRADYIEQEISLETTLNRGIVNTRDEPHADEREFRRLHVIVGDANMSQYSNLLKLGTTKLVLDAIESGVDFSDLKLADAVSEIKRVSHDPTCTHELVLSDARRLTAIAIQREYLARCRGEGDVDTRVLELWGELLDDLERDPLSTSDRLDWTAKYALVKGFSARGVGVGDAKLKAVDLQYADIDPASSLYHALVRKGRMKTLVSPEQIEAAALDAPADSRAWFRGAVSRKFGEDILASNWQSVLFSTATGPRRVHIDAVDGFTAAEVGAVVDTARTVDELLAALG</sequence>
<dbReference type="AlphaFoldDB" id="A0A1H1P7C4"/>
<feature type="active site" description="Proton acceptor" evidence="2">
    <location>
        <position position="87"/>
    </location>
</feature>
<accession>A0A1H1P7C4</accession>
<dbReference type="PANTHER" id="PTHR42307:SF2">
    <property type="entry name" value="PUP DEAMIDASE_DEPUPYLASE"/>
    <property type="match status" value="1"/>
</dbReference>
<dbReference type="PIRSF" id="PIRSF018077">
    <property type="entry name" value="UCP018077"/>
    <property type="match status" value="1"/>
</dbReference>
<dbReference type="GO" id="GO:0070490">
    <property type="term" value="P:protein pupylation"/>
    <property type="evidence" value="ECO:0007669"/>
    <property type="project" value="TreeGrafter"/>
</dbReference>
<dbReference type="InterPro" id="IPR022366">
    <property type="entry name" value="Pup_deamidase"/>
</dbReference>
<dbReference type="NCBIfam" id="TIGR03688">
    <property type="entry name" value="depupylase_Dop"/>
    <property type="match status" value="1"/>
</dbReference>
<gene>
    <name evidence="3" type="ORF">SAMN04488539_0945</name>
</gene>
<evidence type="ECO:0000256" key="1">
    <source>
        <dbReference type="ARBA" id="ARBA00009114"/>
    </source>
</evidence>
<dbReference type="RefSeq" id="WP_019194654.1">
    <property type="nucleotide sequence ID" value="NZ_LT629765.1"/>
</dbReference>
<protein>
    <submittedName>
        <fullName evidence="3">Proteasome accessory factor A</fullName>
    </submittedName>
</protein>
<dbReference type="OrthoDB" id="9760627at2"/>
<organism evidence="3 4">
    <name type="scientific">Corynebacterium timonense</name>
    <dbReference type="NCBI Taxonomy" id="441500"/>
    <lineage>
        <taxon>Bacteria</taxon>
        <taxon>Bacillati</taxon>
        <taxon>Actinomycetota</taxon>
        <taxon>Actinomycetes</taxon>
        <taxon>Mycobacteriales</taxon>
        <taxon>Corynebacteriaceae</taxon>
        <taxon>Corynebacterium</taxon>
    </lineage>
</organism>
<dbReference type="GO" id="GO:0000502">
    <property type="term" value="C:proteasome complex"/>
    <property type="evidence" value="ECO:0007669"/>
    <property type="project" value="UniProtKB-KW"/>
</dbReference>
<proteinExistence type="inferred from homology"/>
<evidence type="ECO:0000256" key="2">
    <source>
        <dbReference type="PIRSR" id="PIRSR018077-1"/>
    </source>
</evidence>
<dbReference type="GO" id="GO:0010498">
    <property type="term" value="P:proteasomal protein catabolic process"/>
    <property type="evidence" value="ECO:0007669"/>
    <property type="project" value="InterPro"/>
</dbReference>
<dbReference type="GO" id="GO:0016811">
    <property type="term" value="F:hydrolase activity, acting on carbon-nitrogen (but not peptide) bonds, in linear amides"/>
    <property type="evidence" value="ECO:0007669"/>
    <property type="project" value="InterPro"/>
</dbReference>
<dbReference type="eggNOG" id="COG4122">
    <property type="taxonomic scope" value="Bacteria"/>
</dbReference>
<dbReference type="EMBL" id="LT629765">
    <property type="protein sequence ID" value="SDS07063.1"/>
    <property type="molecule type" value="Genomic_DNA"/>
</dbReference>
<reference evidence="3 4" key="1">
    <citation type="submission" date="2016-10" db="EMBL/GenBank/DDBJ databases">
        <authorList>
            <person name="de Groot N.N."/>
        </authorList>
    </citation>
    <scope>NUCLEOTIDE SEQUENCE [LARGE SCALE GENOMIC DNA]</scope>
    <source>
        <strain evidence="3 4">DSM 45434</strain>
    </source>
</reference>
<dbReference type="GO" id="GO:0005524">
    <property type="term" value="F:ATP binding"/>
    <property type="evidence" value="ECO:0007669"/>
    <property type="project" value="TreeGrafter"/>
</dbReference>
<dbReference type="Proteomes" id="UP000182237">
    <property type="component" value="Chromosome I"/>
</dbReference>
<name>A0A1H1P7C4_9CORY</name>
<dbReference type="InterPro" id="IPR004347">
    <property type="entry name" value="Pup_ligase/deamidase"/>
</dbReference>
<dbReference type="STRING" id="1203190.GCA_000312345_01856"/>
<dbReference type="PANTHER" id="PTHR42307">
    <property type="entry name" value="PUP DEAMIDASE/DEPUPYLASE"/>
    <property type="match status" value="1"/>
</dbReference>
<evidence type="ECO:0000313" key="4">
    <source>
        <dbReference type="Proteomes" id="UP000182237"/>
    </source>
</evidence>
<keyword evidence="4" id="KW-1185">Reference proteome</keyword>
<evidence type="ECO:0000313" key="3">
    <source>
        <dbReference type="EMBL" id="SDS07063.1"/>
    </source>
</evidence>
<dbReference type="Pfam" id="PF03136">
    <property type="entry name" value="Pup_ligase"/>
    <property type="match status" value="1"/>
</dbReference>
<dbReference type="GO" id="GO:0019941">
    <property type="term" value="P:modification-dependent protein catabolic process"/>
    <property type="evidence" value="ECO:0007669"/>
    <property type="project" value="InterPro"/>
</dbReference>
<dbReference type="GO" id="GO:0008233">
    <property type="term" value="F:peptidase activity"/>
    <property type="evidence" value="ECO:0007669"/>
    <property type="project" value="InterPro"/>
</dbReference>
<keyword evidence="3" id="KW-0647">Proteasome</keyword>